<reference evidence="2 3" key="2">
    <citation type="submission" date="2016-09" db="EMBL/GenBank/DDBJ databases">
        <title>Streptomyces fradiae DSM40063, a candidate organism with high potential of specific P450 cytochromes.</title>
        <authorList>
            <person name="Grumaz C."/>
            <person name="Vainshtein Y."/>
            <person name="Kirstahler P."/>
            <person name="Sohn K."/>
        </authorList>
    </citation>
    <scope>NUCLEOTIDE SEQUENCE [LARGE SCALE GENOMIC DNA]</scope>
    <source>
        <strain evidence="2 3">DSM 40063</strain>
    </source>
</reference>
<protein>
    <submittedName>
        <fullName evidence="2">Uncharacterized protein</fullName>
    </submittedName>
</protein>
<dbReference type="RefSeq" id="WP_031137287.1">
    <property type="nucleotide sequence ID" value="NZ_ASYR01000050.1"/>
</dbReference>
<comment type="caution">
    <text evidence="2">The sequence shown here is derived from an EMBL/GenBank/DDBJ whole genome shotgun (WGS) entry which is preliminary data.</text>
</comment>
<dbReference type="EMBL" id="ASYR01000050">
    <property type="protein sequence ID" value="KAF0646564.1"/>
    <property type="molecule type" value="Genomic_DNA"/>
</dbReference>
<accession>A0A1Y2NP37</accession>
<proteinExistence type="predicted"/>
<evidence type="ECO:0000313" key="4">
    <source>
        <dbReference type="Proteomes" id="UP000731519"/>
    </source>
</evidence>
<evidence type="ECO:0000313" key="1">
    <source>
        <dbReference type="EMBL" id="KAF0646564.1"/>
    </source>
</evidence>
<gene>
    <name evidence="2" type="ORF">BG846_05600</name>
    <name evidence="1" type="ORF">K701_27830</name>
</gene>
<organism evidence="2 3">
    <name type="scientific">Streptomyces fradiae ATCC 10745 = DSM 40063</name>
    <dbReference type="NCBI Taxonomy" id="1319510"/>
    <lineage>
        <taxon>Bacteria</taxon>
        <taxon>Bacillati</taxon>
        <taxon>Actinomycetota</taxon>
        <taxon>Actinomycetes</taxon>
        <taxon>Kitasatosporales</taxon>
        <taxon>Streptomycetaceae</taxon>
        <taxon>Streptomyces</taxon>
    </lineage>
</organism>
<sequence length="74" mass="8843">MAAEETRPAYSRWRVETRDPDADEWAPGMPFYSADEAHARRTSLDTHHPRWRDGRPVERRVVRETTTWTVEPHR</sequence>
<dbReference type="Proteomes" id="UP000731519">
    <property type="component" value="Unassembled WGS sequence"/>
</dbReference>
<dbReference type="EMBL" id="MIFZ01000344">
    <property type="protein sequence ID" value="OSY48807.1"/>
    <property type="molecule type" value="Genomic_DNA"/>
</dbReference>
<dbReference type="AlphaFoldDB" id="A0A1Y2NP37"/>
<keyword evidence="4" id="KW-1185">Reference proteome</keyword>
<reference evidence="1 4" key="1">
    <citation type="submission" date="2013-05" db="EMBL/GenBank/DDBJ databases">
        <title>Genome Sequence of Streptomyces fradiae.</title>
        <authorList>
            <person name="Kirby R."/>
        </authorList>
    </citation>
    <scope>NUCLEOTIDE SEQUENCE [LARGE SCALE GENOMIC DNA]</scope>
    <source>
        <strain evidence="1 4">ATCC 10745</strain>
    </source>
</reference>
<name>A0A1Y2NP37_STRFR</name>
<dbReference type="Proteomes" id="UP000194318">
    <property type="component" value="Unassembled WGS sequence"/>
</dbReference>
<evidence type="ECO:0000313" key="3">
    <source>
        <dbReference type="Proteomes" id="UP000194318"/>
    </source>
</evidence>
<evidence type="ECO:0000313" key="2">
    <source>
        <dbReference type="EMBL" id="OSY48807.1"/>
    </source>
</evidence>